<evidence type="ECO:0000256" key="4">
    <source>
        <dbReference type="ARBA" id="ARBA00022741"/>
    </source>
</evidence>
<keyword evidence="4 7" id="KW-0547">Nucleotide-binding</keyword>
<dbReference type="PROSITE" id="PS50011">
    <property type="entry name" value="PROTEIN_KINASE_DOM"/>
    <property type="match status" value="1"/>
</dbReference>
<dbReference type="PANTHER" id="PTHR24346">
    <property type="entry name" value="MAP/MICROTUBULE AFFINITY-REGULATING KINASE"/>
    <property type="match status" value="1"/>
</dbReference>
<gene>
    <name evidence="10" type="ORF">K450DRAFT_180589</name>
</gene>
<dbReference type="PANTHER" id="PTHR24346:SF82">
    <property type="entry name" value="KP78A-RELATED"/>
    <property type="match status" value="1"/>
</dbReference>
<keyword evidence="3" id="KW-0808">Transferase</keyword>
<dbReference type="AlphaFoldDB" id="A0AAD5E4S6"/>
<dbReference type="GO" id="GO:0005737">
    <property type="term" value="C:cytoplasm"/>
    <property type="evidence" value="ECO:0007669"/>
    <property type="project" value="TreeGrafter"/>
</dbReference>
<dbReference type="InterPro" id="IPR011009">
    <property type="entry name" value="Kinase-like_dom_sf"/>
</dbReference>
<dbReference type="GO" id="GO:0004674">
    <property type="term" value="F:protein serine/threonine kinase activity"/>
    <property type="evidence" value="ECO:0007669"/>
    <property type="project" value="UniProtKB-KW"/>
</dbReference>
<dbReference type="GO" id="GO:0005524">
    <property type="term" value="F:ATP binding"/>
    <property type="evidence" value="ECO:0007669"/>
    <property type="project" value="UniProtKB-UniRule"/>
</dbReference>
<evidence type="ECO:0000256" key="6">
    <source>
        <dbReference type="ARBA" id="ARBA00022840"/>
    </source>
</evidence>
<reference evidence="10" key="2">
    <citation type="journal article" date="2022" name="Proc. Natl. Acad. Sci. U.S.A.">
        <title>Diploid-dominant life cycles characterize the early evolution of Fungi.</title>
        <authorList>
            <person name="Amses K.R."/>
            <person name="Simmons D.R."/>
            <person name="Longcore J.E."/>
            <person name="Mondo S.J."/>
            <person name="Seto K."/>
            <person name="Jeronimo G.H."/>
            <person name="Bonds A.E."/>
            <person name="Quandt C.A."/>
            <person name="Davis W.J."/>
            <person name="Chang Y."/>
            <person name="Federici B.A."/>
            <person name="Kuo A."/>
            <person name="LaButti K."/>
            <person name="Pangilinan J."/>
            <person name="Andreopoulos W."/>
            <person name="Tritt A."/>
            <person name="Riley R."/>
            <person name="Hundley H."/>
            <person name="Johnson J."/>
            <person name="Lipzen A."/>
            <person name="Barry K."/>
            <person name="Lang B.F."/>
            <person name="Cuomo C.A."/>
            <person name="Buchler N.E."/>
            <person name="Grigoriev I.V."/>
            <person name="Spatafora J.W."/>
            <person name="Stajich J.E."/>
            <person name="James T.Y."/>
        </authorList>
    </citation>
    <scope>NUCLEOTIDE SEQUENCE</scope>
    <source>
        <strain evidence="10">AG</strain>
    </source>
</reference>
<feature type="binding site" evidence="7">
    <location>
        <position position="45"/>
    </location>
    <ligand>
        <name>ATP</name>
        <dbReference type="ChEBI" id="CHEBI:30616"/>
    </ligand>
</feature>
<dbReference type="SMART" id="SM00220">
    <property type="entry name" value="S_TKc"/>
    <property type="match status" value="1"/>
</dbReference>
<dbReference type="PROSITE" id="PS00108">
    <property type="entry name" value="PROTEIN_KINASE_ST"/>
    <property type="match status" value="1"/>
</dbReference>
<dbReference type="FunFam" id="1.10.510.10:FF:000571">
    <property type="entry name" value="Maternal embryonic leucine zipper kinase"/>
    <property type="match status" value="1"/>
</dbReference>
<dbReference type="RefSeq" id="XP_051440609.1">
    <property type="nucleotide sequence ID" value="XM_051584343.1"/>
</dbReference>
<evidence type="ECO:0000256" key="3">
    <source>
        <dbReference type="ARBA" id="ARBA00022679"/>
    </source>
</evidence>
<dbReference type="GeneID" id="75909693"/>
<keyword evidence="5" id="KW-0418">Kinase</keyword>
<keyword evidence="11" id="KW-1185">Reference proteome</keyword>
<dbReference type="EMBL" id="MU620976">
    <property type="protein sequence ID" value="KAI8575605.1"/>
    <property type="molecule type" value="Genomic_DNA"/>
</dbReference>
<protein>
    <recommendedName>
        <fullName evidence="9">Protein kinase domain-containing protein</fullName>
    </recommendedName>
</protein>
<organism evidence="10 11">
    <name type="scientific">Umbelopsis ramanniana AG</name>
    <dbReference type="NCBI Taxonomy" id="1314678"/>
    <lineage>
        <taxon>Eukaryota</taxon>
        <taxon>Fungi</taxon>
        <taxon>Fungi incertae sedis</taxon>
        <taxon>Mucoromycota</taxon>
        <taxon>Mucoromycotina</taxon>
        <taxon>Umbelopsidomycetes</taxon>
        <taxon>Umbelopsidales</taxon>
        <taxon>Umbelopsidaceae</taxon>
        <taxon>Umbelopsis</taxon>
    </lineage>
</organism>
<evidence type="ECO:0000256" key="5">
    <source>
        <dbReference type="ARBA" id="ARBA00022777"/>
    </source>
</evidence>
<evidence type="ECO:0000259" key="9">
    <source>
        <dbReference type="PROSITE" id="PS50011"/>
    </source>
</evidence>
<name>A0AAD5E4S6_UMBRA</name>
<comment type="similarity">
    <text evidence="1">Belongs to the protein kinase superfamily. CAMK Ser/Thr protein kinase family. NIM1 subfamily.</text>
</comment>
<evidence type="ECO:0000313" key="11">
    <source>
        <dbReference type="Proteomes" id="UP001206595"/>
    </source>
</evidence>
<dbReference type="Pfam" id="PF00069">
    <property type="entry name" value="Pkinase"/>
    <property type="match status" value="1"/>
</dbReference>
<dbReference type="SUPFAM" id="SSF56112">
    <property type="entry name" value="Protein kinase-like (PK-like)"/>
    <property type="match status" value="1"/>
</dbReference>
<sequence>MTAKPHIHPRKSIGNYWLGKTLGHGSSGCVKLGFHKTTMEKVAIKIISKAYLQTSEILANATKREMAILKLVRHPNVVRYIDAVDDPNVPYVYIIMEYVEGCELFDYLIKCRRINEPEARHIFWQVCVAVDWCHQRNICHRDLKPENILLTTSKQNVKLVDFGMASMQPPTSLLRTSCGSPHYACPEIVTGKSYDGRLADVWSCGVILFALLSGRLPFEDNSVRNLLHRIKSGQYVMSTYFSDDARDLISRMLTTDPKKRIKMDEVLRHRFFAKEDNYQYPQNAFDEVYQTGQEVDQETINVMKVLLRSQTEESIRAALMSER</sequence>
<evidence type="ECO:0000313" key="10">
    <source>
        <dbReference type="EMBL" id="KAI8575605.1"/>
    </source>
</evidence>
<dbReference type="GO" id="GO:0035556">
    <property type="term" value="P:intracellular signal transduction"/>
    <property type="evidence" value="ECO:0007669"/>
    <property type="project" value="TreeGrafter"/>
</dbReference>
<dbReference type="Gene3D" id="1.10.510.10">
    <property type="entry name" value="Transferase(Phosphotransferase) domain 1"/>
    <property type="match status" value="1"/>
</dbReference>
<dbReference type="InterPro" id="IPR008271">
    <property type="entry name" value="Ser/Thr_kinase_AS"/>
</dbReference>
<dbReference type="InterPro" id="IPR017441">
    <property type="entry name" value="Protein_kinase_ATP_BS"/>
</dbReference>
<dbReference type="InterPro" id="IPR000719">
    <property type="entry name" value="Prot_kinase_dom"/>
</dbReference>
<feature type="domain" description="Protein kinase" evidence="9">
    <location>
        <begin position="16"/>
        <end position="272"/>
    </location>
</feature>
<proteinExistence type="inferred from homology"/>
<dbReference type="Proteomes" id="UP001206595">
    <property type="component" value="Unassembled WGS sequence"/>
</dbReference>
<evidence type="ECO:0000256" key="2">
    <source>
        <dbReference type="ARBA" id="ARBA00022527"/>
    </source>
</evidence>
<accession>A0AAD5E4S6</accession>
<keyword evidence="6 7" id="KW-0067">ATP-binding</keyword>
<evidence type="ECO:0000256" key="1">
    <source>
        <dbReference type="ARBA" id="ARBA00010791"/>
    </source>
</evidence>
<keyword evidence="2 8" id="KW-0723">Serine/threonine-protein kinase</keyword>
<evidence type="ECO:0000256" key="8">
    <source>
        <dbReference type="RuleBase" id="RU000304"/>
    </source>
</evidence>
<evidence type="ECO:0000256" key="7">
    <source>
        <dbReference type="PROSITE-ProRule" id="PRU10141"/>
    </source>
</evidence>
<dbReference type="PROSITE" id="PS00107">
    <property type="entry name" value="PROTEIN_KINASE_ATP"/>
    <property type="match status" value="1"/>
</dbReference>
<comment type="caution">
    <text evidence="10">The sequence shown here is derived from an EMBL/GenBank/DDBJ whole genome shotgun (WGS) entry which is preliminary data.</text>
</comment>
<reference evidence="10" key="1">
    <citation type="submission" date="2021-06" db="EMBL/GenBank/DDBJ databases">
        <authorList>
            <consortium name="DOE Joint Genome Institute"/>
            <person name="Mondo S.J."/>
            <person name="Amses K.R."/>
            <person name="Simmons D.R."/>
            <person name="Longcore J.E."/>
            <person name="Seto K."/>
            <person name="Alves G.H."/>
            <person name="Bonds A.E."/>
            <person name="Quandt C.A."/>
            <person name="Davis W.J."/>
            <person name="Chang Y."/>
            <person name="Letcher P.M."/>
            <person name="Powell M.J."/>
            <person name="Kuo A."/>
            <person name="Labutti K."/>
            <person name="Pangilinan J."/>
            <person name="Andreopoulos W."/>
            <person name="Tritt A."/>
            <person name="Riley R."/>
            <person name="Hundley H."/>
            <person name="Johnson J."/>
            <person name="Lipzen A."/>
            <person name="Barry K."/>
            <person name="Berbee M.L."/>
            <person name="Buchler N.E."/>
            <person name="Grigoriev I.V."/>
            <person name="Spatafora J.W."/>
            <person name="Stajich J.E."/>
            <person name="James T.Y."/>
        </authorList>
    </citation>
    <scope>NUCLEOTIDE SEQUENCE</scope>
    <source>
        <strain evidence="10">AG</strain>
    </source>
</reference>